<evidence type="ECO:0000256" key="9">
    <source>
        <dbReference type="ARBA" id="ARBA00045027"/>
    </source>
</evidence>
<dbReference type="OMA" id="KMGCNLT"/>
<keyword evidence="11" id="KW-1185">Reference proteome</keyword>
<dbReference type="CDD" id="cd19495">
    <property type="entry name" value="Elp6"/>
    <property type="match status" value="1"/>
</dbReference>
<sequence length="286" mass="32072">MFWREHPPNGEIISGNQENERAVAFSLTNVCFSSKQGKVVLLCDKLTDGTFLVHHFLSFYLKGGCKVCFLGLVQSFNHYNLVAQKLGVHLSAAREKGQLVFLEGLRSSLDLILNDGQESTQQILSPLQFLSSPNASLQCLYDFVRVSLQETSETPWRFPVLIIDDLSVLLSLGVSPVNIMNFLHYCRATVCSKFMGNIVTLVHNTEDLEDEENNFVVKSLSHQCHMILQVEGLTTGYCKDIHGQLTMTCRSPSPVKSEKNVNKIFQYKIQDKNVTFFARGTSSAVL</sequence>
<dbReference type="EMBL" id="BFAA01002569">
    <property type="protein sequence ID" value="GCB62344.1"/>
    <property type="molecule type" value="Genomic_DNA"/>
</dbReference>
<evidence type="ECO:0000256" key="8">
    <source>
        <dbReference type="ARBA" id="ARBA00023242"/>
    </source>
</evidence>
<dbReference type="STRING" id="75743.A0A401NNC0"/>
<comment type="similarity">
    <text evidence="4">Belongs to the ELP6 family.</text>
</comment>
<evidence type="ECO:0000313" key="10">
    <source>
        <dbReference type="EMBL" id="GCB62344.1"/>
    </source>
</evidence>
<dbReference type="Pfam" id="PF09807">
    <property type="entry name" value="ELP6"/>
    <property type="match status" value="1"/>
</dbReference>
<proteinExistence type="inferred from homology"/>
<keyword evidence="6" id="KW-0963">Cytoplasm</keyword>
<dbReference type="Proteomes" id="UP000288216">
    <property type="component" value="Unassembled WGS sequence"/>
</dbReference>
<gene>
    <name evidence="10" type="ORF">scyTo_0007216</name>
</gene>
<comment type="pathway">
    <text evidence="3">tRNA modification; 5-methoxycarbonylmethyl-2-thiouridine-tRNA biosynthesis.</text>
</comment>
<dbReference type="FunFam" id="3.40.50.300:FF:001078">
    <property type="entry name" value="Elongator acetyltransferase complex subunit 6"/>
    <property type="match status" value="1"/>
</dbReference>
<dbReference type="InterPro" id="IPR027417">
    <property type="entry name" value="P-loop_NTPase"/>
</dbReference>
<evidence type="ECO:0000256" key="2">
    <source>
        <dbReference type="ARBA" id="ARBA00004496"/>
    </source>
</evidence>
<dbReference type="GO" id="GO:0005634">
    <property type="term" value="C:nucleus"/>
    <property type="evidence" value="ECO:0007669"/>
    <property type="project" value="UniProtKB-SubCell"/>
</dbReference>
<dbReference type="PANTHER" id="PTHR16184">
    <property type="entry name" value="ELONGATOR COMPLEX PROTEIN 6"/>
    <property type="match status" value="1"/>
</dbReference>
<keyword evidence="8" id="KW-0539">Nucleus</keyword>
<dbReference type="Gene3D" id="3.40.50.300">
    <property type="entry name" value="P-loop containing nucleotide triphosphate hydrolases"/>
    <property type="match status" value="1"/>
</dbReference>
<evidence type="ECO:0000256" key="4">
    <source>
        <dbReference type="ARBA" id="ARBA00008837"/>
    </source>
</evidence>
<comment type="subcellular location">
    <subcellularLocation>
        <location evidence="2">Cytoplasm</location>
    </subcellularLocation>
    <subcellularLocation>
        <location evidence="1">Nucleus</location>
    </subcellularLocation>
</comment>
<dbReference type="AlphaFoldDB" id="A0A401NNC0"/>
<dbReference type="GO" id="GO:0005737">
    <property type="term" value="C:cytoplasm"/>
    <property type="evidence" value="ECO:0007669"/>
    <property type="project" value="UniProtKB-SubCell"/>
</dbReference>
<comment type="caution">
    <text evidence="10">The sequence shown here is derived from an EMBL/GenBank/DDBJ whole genome shotgun (WGS) entry which is preliminary data.</text>
</comment>
<evidence type="ECO:0000313" key="11">
    <source>
        <dbReference type="Proteomes" id="UP000288216"/>
    </source>
</evidence>
<evidence type="ECO:0000256" key="6">
    <source>
        <dbReference type="ARBA" id="ARBA00022490"/>
    </source>
</evidence>
<dbReference type="InterPro" id="IPR018627">
    <property type="entry name" value="ELP6"/>
</dbReference>
<keyword evidence="7" id="KW-0819">tRNA processing</keyword>
<evidence type="ECO:0000256" key="7">
    <source>
        <dbReference type="ARBA" id="ARBA00022694"/>
    </source>
</evidence>
<evidence type="ECO:0000256" key="3">
    <source>
        <dbReference type="ARBA" id="ARBA00005043"/>
    </source>
</evidence>
<protein>
    <recommendedName>
        <fullName evidence="5">Elongator complex protein 6</fullName>
    </recommendedName>
    <alternativeName>
        <fullName evidence="9">Protein TMEM103</fullName>
    </alternativeName>
</protein>
<dbReference type="GO" id="GO:0002098">
    <property type="term" value="P:tRNA wobble uridine modification"/>
    <property type="evidence" value="ECO:0007669"/>
    <property type="project" value="InterPro"/>
</dbReference>
<dbReference type="PANTHER" id="PTHR16184:SF6">
    <property type="entry name" value="ELONGATOR COMPLEX PROTEIN 6"/>
    <property type="match status" value="1"/>
</dbReference>
<organism evidence="10 11">
    <name type="scientific">Scyliorhinus torazame</name>
    <name type="common">Cloudy catshark</name>
    <name type="synonym">Catulus torazame</name>
    <dbReference type="NCBI Taxonomy" id="75743"/>
    <lineage>
        <taxon>Eukaryota</taxon>
        <taxon>Metazoa</taxon>
        <taxon>Chordata</taxon>
        <taxon>Craniata</taxon>
        <taxon>Vertebrata</taxon>
        <taxon>Chondrichthyes</taxon>
        <taxon>Elasmobranchii</taxon>
        <taxon>Galeomorphii</taxon>
        <taxon>Galeoidea</taxon>
        <taxon>Carcharhiniformes</taxon>
        <taxon>Scyliorhinidae</taxon>
        <taxon>Scyliorhinus</taxon>
    </lineage>
</organism>
<evidence type="ECO:0000256" key="1">
    <source>
        <dbReference type="ARBA" id="ARBA00004123"/>
    </source>
</evidence>
<evidence type="ECO:0000256" key="5">
    <source>
        <dbReference type="ARBA" id="ARBA00020263"/>
    </source>
</evidence>
<dbReference type="UniPathway" id="UPA00988"/>
<name>A0A401NNC0_SCYTO</name>
<dbReference type="GO" id="GO:0033588">
    <property type="term" value="C:elongator holoenzyme complex"/>
    <property type="evidence" value="ECO:0007669"/>
    <property type="project" value="InterPro"/>
</dbReference>
<reference evidence="10 11" key="1">
    <citation type="journal article" date="2018" name="Nat. Ecol. Evol.">
        <title>Shark genomes provide insights into elasmobranch evolution and the origin of vertebrates.</title>
        <authorList>
            <person name="Hara Y"/>
            <person name="Yamaguchi K"/>
            <person name="Onimaru K"/>
            <person name="Kadota M"/>
            <person name="Koyanagi M"/>
            <person name="Keeley SD"/>
            <person name="Tatsumi K"/>
            <person name="Tanaka K"/>
            <person name="Motone F"/>
            <person name="Kageyama Y"/>
            <person name="Nozu R"/>
            <person name="Adachi N"/>
            <person name="Nishimura O"/>
            <person name="Nakagawa R"/>
            <person name="Tanegashima C"/>
            <person name="Kiyatake I"/>
            <person name="Matsumoto R"/>
            <person name="Murakumo K"/>
            <person name="Nishida K"/>
            <person name="Terakita A"/>
            <person name="Kuratani S"/>
            <person name="Sato K"/>
            <person name="Hyodo S Kuraku.S."/>
        </authorList>
    </citation>
    <scope>NUCLEOTIDE SEQUENCE [LARGE SCALE GENOMIC DNA]</scope>
</reference>
<accession>A0A401NNC0</accession>
<dbReference type="OrthoDB" id="9995306at2759"/>